<accession>A0A1J7J875</accession>
<evidence type="ECO:0000313" key="2">
    <source>
        <dbReference type="Proteomes" id="UP000182658"/>
    </source>
</evidence>
<evidence type="ECO:0000313" key="1">
    <source>
        <dbReference type="EMBL" id="OIW29497.1"/>
    </source>
</evidence>
<keyword evidence="2" id="KW-1185">Reference proteome</keyword>
<dbReference type="EMBL" id="KV875097">
    <property type="protein sequence ID" value="OIW29497.1"/>
    <property type="molecule type" value="Genomic_DNA"/>
</dbReference>
<dbReference type="AlphaFoldDB" id="A0A1J7J875"/>
<sequence length="198" mass="21540">MQTPHVIRYPLSFCLGALPSWFLPEFLPCHTWTTGSSTSTTWNREPSIAIRKSTQPPQPSPNCLTAGTYRSPSYYTHVLSLWSNLAASRPPASFGGFTFHNLDLSFSSGAETCNILGLHISKGTRSPKCISPSDRLTAGCPLEVKRPGPSHKGREEPTVVSPTTCCPPWRDFNIGPPIAPYFFCAQPGTQGTLGCLEV</sequence>
<reference evidence="1 2" key="1">
    <citation type="submission" date="2016-10" db="EMBL/GenBank/DDBJ databases">
        <title>Draft genome sequence of Coniochaeta ligniaria NRRL30616, a lignocellulolytic fungus for bioabatement of inhibitors in plant biomass hydrolysates.</title>
        <authorList>
            <consortium name="DOE Joint Genome Institute"/>
            <person name="Jimenez D.J."/>
            <person name="Hector R.E."/>
            <person name="Riley R."/>
            <person name="Sun H."/>
            <person name="Grigoriev I.V."/>
            <person name="Van Elsas J.D."/>
            <person name="Nichols N.N."/>
        </authorList>
    </citation>
    <scope>NUCLEOTIDE SEQUENCE [LARGE SCALE GENOMIC DNA]</scope>
    <source>
        <strain evidence="1 2">NRRL 30616</strain>
    </source>
</reference>
<gene>
    <name evidence="1" type="ORF">CONLIGDRAFT_330999</name>
</gene>
<protein>
    <submittedName>
        <fullName evidence="1">Uncharacterized protein</fullName>
    </submittedName>
</protein>
<name>A0A1J7J875_9PEZI</name>
<dbReference type="InParanoid" id="A0A1J7J875"/>
<organism evidence="1 2">
    <name type="scientific">Coniochaeta ligniaria NRRL 30616</name>
    <dbReference type="NCBI Taxonomy" id="1408157"/>
    <lineage>
        <taxon>Eukaryota</taxon>
        <taxon>Fungi</taxon>
        <taxon>Dikarya</taxon>
        <taxon>Ascomycota</taxon>
        <taxon>Pezizomycotina</taxon>
        <taxon>Sordariomycetes</taxon>
        <taxon>Sordariomycetidae</taxon>
        <taxon>Coniochaetales</taxon>
        <taxon>Coniochaetaceae</taxon>
        <taxon>Coniochaeta</taxon>
    </lineage>
</organism>
<proteinExistence type="predicted"/>
<dbReference type="Proteomes" id="UP000182658">
    <property type="component" value="Unassembled WGS sequence"/>
</dbReference>